<dbReference type="Proteomes" id="UP000092124">
    <property type="component" value="Unassembled WGS sequence"/>
</dbReference>
<dbReference type="OrthoDB" id="10038993at2759"/>
<gene>
    <name evidence="6" type="ORF">A6R68_15754</name>
</gene>
<reference evidence="6 7" key="1">
    <citation type="submission" date="2016-06" db="EMBL/GenBank/DDBJ databases">
        <title>The Draft Genome Sequence and Annotation of the Desert Woodrat Neotoma lepida.</title>
        <authorList>
            <person name="Campbell M."/>
            <person name="Oakeson K.F."/>
            <person name="Yandell M."/>
            <person name="Halpert J.R."/>
            <person name="Dearing D."/>
        </authorList>
    </citation>
    <scope>NUCLEOTIDE SEQUENCE [LARGE SCALE GENOMIC DNA]</scope>
    <source>
        <strain evidence="6">417</strain>
        <tissue evidence="6">Liver</tissue>
    </source>
</reference>
<organism evidence="6 7">
    <name type="scientific">Neotoma lepida</name>
    <name type="common">Desert woodrat</name>
    <dbReference type="NCBI Taxonomy" id="56216"/>
    <lineage>
        <taxon>Eukaryota</taxon>
        <taxon>Metazoa</taxon>
        <taxon>Chordata</taxon>
        <taxon>Craniata</taxon>
        <taxon>Vertebrata</taxon>
        <taxon>Euteleostomi</taxon>
        <taxon>Mammalia</taxon>
        <taxon>Eutheria</taxon>
        <taxon>Euarchontoglires</taxon>
        <taxon>Glires</taxon>
        <taxon>Rodentia</taxon>
        <taxon>Myomorpha</taxon>
        <taxon>Muroidea</taxon>
        <taxon>Cricetidae</taxon>
        <taxon>Neotominae</taxon>
        <taxon>Neotoma</taxon>
    </lineage>
</organism>
<dbReference type="GO" id="GO:0010758">
    <property type="term" value="P:regulation of macrophage chemotaxis"/>
    <property type="evidence" value="ECO:0007669"/>
    <property type="project" value="TreeGrafter"/>
</dbReference>
<proteinExistence type="inferred from homology"/>
<comment type="similarity">
    <text evidence="2">Belongs to the MTUS1 family.</text>
</comment>
<dbReference type="PANTHER" id="PTHR24200">
    <property type="entry name" value="TOUCAN, ISOFORM A"/>
    <property type="match status" value="1"/>
</dbReference>
<evidence type="ECO:0000256" key="4">
    <source>
        <dbReference type="ARBA" id="ARBA00023242"/>
    </source>
</evidence>
<dbReference type="GO" id="GO:0005737">
    <property type="term" value="C:cytoplasm"/>
    <property type="evidence" value="ECO:0007669"/>
    <property type="project" value="TreeGrafter"/>
</dbReference>
<name>A0A1A6H790_NEOLE</name>
<dbReference type="GO" id="GO:0008017">
    <property type="term" value="F:microtubule binding"/>
    <property type="evidence" value="ECO:0007669"/>
    <property type="project" value="TreeGrafter"/>
</dbReference>
<feature type="coiled-coil region" evidence="5">
    <location>
        <begin position="72"/>
        <end position="99"/>
    </location>
</feature>
<evidence type="ECO:0000256" key="3">
    <source>
        <dbReference type="ARBA" id="ARBA00023054"/>
    </source>
</evidence>
<dbReference type="EMBL" id="LZPO01044848">
    <property type="protein sequence ID" value="OBS73710.1"/>
    <property type="molecule type" value="Genomic_DNA"/>
</dbReference>
<accession>A0A1A6H790</accession>
<dbReference type="SUPFAM" id="SSF58113">
    <property type="entry name" value="Apolipoprotein A-I"/>
    <property type="match status" value="1"/>
</dbReference>
<dbReference type="GO" id="GO:0005634">
    <property type="term" value="C:nucleus"/>
    <property type="evidence" value="ECO:0007669"/>
    <property type="project" value="UniProtKB-SubCell"/>
</dbReference>
<keyword evidence="7" id="KW-1185">Reference proteome</keyword>
<comment type="subcellular location">
    <subcellularLocation>
        <location evidence="1">Nucleus</location>
    </subcellularLocation>
</comment>
<evidence type="ECO:0000313" key="6">
    <source>
        <dbReference type="EMBL" id="OBS73710.1"/>
    </source>
</evidence>
<dbReference type="STRING" id="56216.A0A1A6H790"/>
<keyword evidence="4" id="KW-0539">Nucleus</keyword>
<sequence length="139" mass="16502">MDGFHRSHVYMLEFAASSTREKLEKARNDLQTAYEGFVQKLNQQHQTDRTELENRLKEFYTAECEKLRNIYIEEAEKYKTQLQEQFDNLNAAHETTKLEIEASHSEKVELLKKTYETSISGKGAFCHFSRDVMERHRIH</sequence>
<dbReference type="PANTHER" id="PTHR24200:SF7">
    <property type="entry name" value="MICROTUBULE-ASSOCIATED TUMOR SUPPRESSOR 1"/>
    <property type="match status" value="1"/>
</dbReference>
<comment type="caution">
    <text evidence="6">The sequence shown here is derived from an EMBL/GenBank/DDBJ whole genome shotgun (WGS) entry which is preliminary data.</text>
</comment>
<evidence type="ECO:0000256" key="5">
    <source>
        <dbReference type="SAM" id="Coils"/>
    </source>
</evidence>
<evidence type="ECO:0000256" key="1">
    <source>
        <dbReference type="ARBA" id="ARBA00004123"/>
    </source>
</evidence>
<dbReference type="InterPro" id="IPR051293">
    <property type="entry name" value="MTUS1/CCDC69"/>
</dbReference>
<keyword evidence="3 5" id="KW-0175">Coiled coil</keyword>
<dbReference type="AlphaFoldDB" id="A0A1A6H790"/>
<protein>
    <submittedName>
        <fullName evidence="6">Uncharacterized protein</fullName>
    </submittedName>
</protein>
<evidence type="ECO:0000313" key="7">
    <source>
        <dbReference type="Proteomes" id="UP000092124"/>
    </source>
</evidence>
<evidence type="ECO:0000256" key="2">
    <source>
        <dbReference type="ARBA" id="ARBA00007585"/>
    </source>
</evidence>